<gene>
    <name evidence="1" type="ORF">KOR42_35350</name>
</gene>
<organism evidence="1 2">
    <name type="scientific">Thalassoglobus neptunius</name>
    <dbReference type="NCBI Taxonomy" id="1938619"/>
    <lineage>
        <taxon>Bacteria</taxon>
        <taxon>Pseudomonadati</taxon>
        <taxon>Planctomycetota</taxon>
        <taxon>Planctomycetia</taxon>
        <taxon>Planctomycetales</taxon>
        <taxon>Planctomycetaceae</taxon>
        <taxon>Thalassoglobus</taxon>
    </lineage>
</organism>
<keyword evidence="2" id="KW-1185">Reference proteome</keyword>
<dbReference type="EMBL" id="SIHI01000012">
    <property type="protein sequence ID" value="TWT51647.1"/>
    <property type="molecule type" value="Genomic_DNA"/>
</dbReference>
<evidence type="ECO:0000313" key="1">
    <source>
        <dbReference type="EMBL" id="TWT51647.1"/>
    </source>
</evidence>
<sequence>MIIWALRFYSVTPSPSSATFSDRCLHDRILTDFRDARTAITSVLELLSENVSTDQAEDVPALRIAMHRGAIVKTITDGRSDYAGRTVNAVSALIESNVKEKLVLTDELFSDSEIQDLLAESGFVARKLEVAPVSGSAVFEVTQMTSGQSTISEP</sequence>
<dbReference type="AlphaFoldDB" id="A0A5C5WM09"/>
<name>A0A5C5WM09_9PLAN</name>
<accession>A0A5C5WM09</accession>
<dbReference type="InterPro" id="IPR029787">
    <property type="entry name" value="Nucleotide_cyclase"/>
</dbReference>
<evidence type="ECO:0000313" key="2">
    <source>
        <dbReference type="Proteomes" id="UP000317243"/>
    </source>
</evidence>
<comment type="caution">
    <text evidence="1">The sequence shown here is derived from an EMBL/GenBank/DDBJ whole genome shotgun (WGS) entry which is preliminary data.</text>
</comment>
<protein>
    <submittedName>
        <fullName evidence="1">Uncharacterized protein</fullName>
    </submittedName>
</protein>
<proteinExistence type="predicted"/>
<dbReference type="Gene3D" id="3.30.70.1230">
    <property type="entry name" value="Nucleotide cyclase"/>
    <property type="match status" value="1"/>
</dbReference>
<dbReference type="Proteomes" id="UP000317243">
    <property type="component" value="Unassembled WGS sequence"/>
</dbReference>
<reference evidence="1 2" key="1">
    <citation type="submission" date="2019-02" db="EMBL/GenBank/DDBJ databases">
        <title>Deep-cultivation of Planctomycetes and their phenomic and genomic characterization uncovers novel biology.</title>
        <authorList>
            <person name="Wiegand S."/>
            <person name="Jogler M."/>
            <person name="Boedeker C."/>
            <person name="Pinto D."/>
            <person name="Vollmers J."/>
            <person name="Rivas-Marin E."/>
            <person name="Kohn T."/>
            <person name="Peeters S.H."/>
            <person name="Heuer A."/>
            <person name="Rast P."/>
            <person name="Oberbeckmann S."/>
            <person name="Bunk B."/>
            <person name="Jeske O."/>
            <person name="Meyerdierks A."/>
            <person name="Storesund J.E."/>
            <person name="Kallscheuer N."/>
            <person name="Luecker S."/>
            <person name="Lage O.M."/>
            <person name="Pohl T."/>
            <person name="Merkel B.J."/>
            <person name="Hornburger P."/>
            <person name="Mueller R.-W."/>
            <person name="Bruemmer F."/>
            <person name="Labrenz M."/>
            <person name="Spormann A.M."/>
            <person name="Op Den Camp H."/>
            <person name="Overmann J."/>
            <person name="Amann R."/>
            <person name="Jetten M.S.M."/>
            <person name="Mascher T."/>
            <person name="Medema M.H."/>
            <person name="Devos D.P."/>
            <person name="Kaster A.-K."/>
            <person name="Ovreas L."/>
            <person name="Rohde M."/>
            <person name="Galperin M.Y."/>
            <person name="Jogler C."/>
        </authorList>
    </citation>
    <scope>NUCLEOTIDE SEQUENCE [LARGE SCALE GENOMIC DNA]</scope>
    <source>
        <strain evidence="1 2">KOR42</strain>
    </source>
</reference>